<dbReference type="FunFam" id="1.10.730.20:FF:000001">
    <property type="entry name" value="Isoleucine--tRNA ligase"/>
    <property type="match status" value="1"/>
</dbReference>
<evidence type="ECO:0000256" key="1">
    <source>
        <dbReference type="ARBA" id="ARBA00006887"/>
    </source>
</evidence>
<gene>
    <name evidence="10 14" type="primary">ileS</name>
    <name evidence="14" type="ORF">NBU54_06745</name>
</gene>
<feature type="domain" description="Aminoacyl-tRNA synthetase class Ia" evidence="11">
    <location>
        <begin position="27"/>
        <end position="633"/>
    </location>
</feature>
<dbReference type="GO" id="GO:0005524">
    <property type="term" value="F:ATP binding"/>
    <property type="evidence" value="ECO:0007669"/>
    <property type="project" value="UniProtKB-UniRule"/>
</dbReference>
<dbReference type="NCBIfam" id="TIGR00392">
    <property type="entry name" value="ileS"/>
    <property type="match status" value="1"/>
</dbReference>
<proteinExistence type="inferred from homology"/>
<dbReference type="InterPro" id="IPR009080">
    <property type="entry name" value="tRNAsynth_Ia_anticodon-bd"/>
</dbReference>
<feature type="short sequence motif" description="'HIGH' region" evidence="10">
    <location>
        <begin position="57"/>
        <end position="67"/>
    </location>
</feature>
<dbReference type="PRINTS" id="PR00984">
    <property type="entry name" value="TRNASYNTHILE"/>
</dbReference>
<evidence type="ECO:0000256" key="2">
    <source>
        <dbReference type="ARBA" id="ARBA00022490"/>
    </source>
</evidence>
<dbReference type="Gene3D" id="3.40.50.620">
    <property type="entry name" value="HUPs"/>
    <property type="match status" value="2"/>
</dbReference>
<evidence type="ECO:0000256" key="4">
    <source>
        <dbReference type="ARBA" id="ARBA00022741"/>
    </source>
</evidence>
<dbReference type="InterPro" id="IPR010663">
    <property type="entry name" value="Znf_FPG/IleRS"/>
</dbReference>
<keyword evidence="4 10" id="KW-0547">Nucleotide-binding</keyword>
<dbReference type="AlphaFoldDB" id="A0AAW7TGL9"/>
<dbReference type="HAMAP" id="MF_02002">
    <property type="entry name" value="Ile_tRNA_synth_type1"/>
    <property type="match status" value="1"/>
</dbReference>
<keyword evidence="10" id="KW-0479">Metal-binding</keyword>
<feature type="binding site" evidence="10">
    <location>
        <position position="911"/>
    </location>
    <ligand>
        <name>Zn(2+)</name>
        <dbReference type="ChEBI" id="CHEBI:29105"/>
    </ligand>
</feature>
<evidence type="ECO:0000256" key="10">
    <source>
        <dbReference type="HAMAP-Rule" id="MF_02002"/>
    </source>
</evidence>
<feature type="binding site" evidence="10">
    <location>
        <position position="888"/>
    </location>
    <ligand>
        <name>Zn(2+)</name>
        <dbReference type="ChEBI" id="CHEBI:29105"/>
    </ligand>
</feature>
<dbReference type="EC" id="6.1.1.5" evidence="10"/>
<comment type="similarity">
    <text evidence="1 10">Belongs to the class-I aminoacyl-tRNA synthetase family. IleS type 1 subfamily.</text>
</comment>
<dbReference type="CDD" id="cd00818">
    <property type="entry name" value="IleRS_core"/>
    <property type="match status" value="1"/>
</dbReference>
<dbReference type="SUPFAM" id="SSF47323">
    <property type="entry name" value="Anticodon-binding domain of a subclass of class I aminoacyl-tRNA synthetases"/>
    <property type="match status" value="1"/>
</dbReference>
<name>A0AAW7TGL9_9BACL</name>
<dbReference type="InterPro" id="IPR033708">
    <property type="entry name" value="Anticodon_Ile_BEm"/>
</dbReference>
<dbReference type="PROSITE" id="PS00178">
    <property type="entry name" value="AA_TRNA_LIGASE_I"/>
    <property type="match status" value="1"/>
</dbReference>
<dbReference type="SUPFAM" id="SSF50677">
    <property type="entry name" value="ValRS/IleRS/LeuRS editing domain"/>
    <property type="match status" value="1"/>
</dbReference>
<comment type="cofactor">
    <cofactor evidence="10">
        <name>Zn(2+)</name>
        <dbReference type="ChEBI" id="CHEBI:29105"/>
    </cofactor>
    <text evidence="10">Binds 1 zinc ion per subunit.</text>
</comment>
<dbReference type="InterPro" id="IPR001412">
    <property type="entry name" value="aa-tRNA-synth_I_CS"/>
</dbReference>
<dbReference type="Gene3D" id="1.10.730.20">
    <property type="match status" value="1"/>
</dbReference>
<organism evidence="14 15">
    <name type="scientific">Anoxybacillus gonensis</name>
    <dbReference type="NCBI Taxonomy" id="198467"/>
    <lineage>
        <taxon>Bacteria</taxon>
        <taxon>Bacillati</taxon>
        <taxon>Bacillota</taxon>
        <taxon>Bacilli</taxon>
        <taxon>Bacillales</taxon>
        <taxon>Anoxybacillaceae</taxon>
        <taxon>Anoxybacillus</taxon>
    </lineage>
</organism>
<dbReference type="KEGG" id="agn:AFK25_05315"/>
<protein>
    <recommendedName>
        <fullName evidence="10">Isoleucine--tRNA ligase</fullName>
        <ecNumber evidence="10">6.1.1.5</ecNumber>
    </recommendedName>
    <alternativeName>
        <fullName evidence="10">Isoleucyl-tRNA synthetase</fullName>
        <shortName evidence="10">IleRS</shortName>
    </alternativeName>
</protein>
<dbReference type="InterPro" id="IPR002300">
    <property type="entry name" value="aa-tRNA-synth_Ia"/>
</dbReference>
<dbReference type="InterPro" id="IPR002301">
    <property type="entry name" value="Ile-tRNA-ligase"/>
</dbReference>
<dbReference type="PANTHER" id="PTHR42765">
    <property type="entry name" value="SOLEUCYL-TRNA SYNTHETASE"/>
    <property type="match status" value="1"/>
</dbReference>
<dbReference type="Gene3D" id="3.90.740.10">
    <property type="entry name" value="Valyl/Leucyl/Isoleucyl-tRNA synthetase, editing domain"/>
    <property type="match status" value="1"/>
</dbReference>
<evidence type="ECO:0000256" key="6">
    <source>
        <dbReference type="ARBA" id="ARBA00022917"/>
    </source>
</evidence>
<dbReference type="Proteomes" id="UP001176117">
    <property type="component" value="Unassembled WGS sequence"/>
</dbReference>
<dbReference type="GO" id="GO:0005829">
    <property type="term" value="C:cytosol"/>
    <property type="evidence" value="ECO:0007669"/>
    <property type="project" value="TreeGrafter"/>
</dbReference>
<keyword evidence="15" id="KW-1185">Reference proteome</keyword>
<feature type="binding site" evidence="10">
    <location>
        <position position="891"/>
    </location>
    <ligand>
        <name>Zn(2+)</name>
        <dbReference type="ChEBI" id="CHEBI:29105"/>
    </ligand>
</feature>
<dbReference type="InterPro" id="IPR050081">
    <property type="entry name" value="Ile-tRNA_ligase"/>
</dbReference>
<dbReference type="GO" id="GO:0002161">
    <property type="term" value="F:aminoacyl-tRNA deacylase activity"/>
    <property type="evidence" value="ECO:0007669"/>
    <property type="project" value="InterPro"/>
</dbReference>
<dbReference type="Pfam" id="PF06827">
    <property type="entry name" value="zf-FPG_IleRS"/>
    <property type="match status" value="1"/>
</dbReference>
<keyword evidence="3 10" id="KW-0436">Ligase</keyword>
<feature type="domain" description="Zinc finger FPG/IleRS-type" evidence="12">
    <location>
        <begin position="885"/>
        <end position="912"/>
    </location>
</feature>
<evidence type="ECO:0000256" key="9">
    <source>
        <dbReference type="ARBA" id="ARBA00048359"/>
    </source>
</evidence>
<dbReference type="InterPro" id="IPR014729">
    <property type="entry name" value="Rossmann-like_a/b/a_fold"/>
</dbReference>
<dbReference type="InterPro" id="IPR009008">
    <property type="entry name" value="Val/Leu/Ile-tRNA-synth_edit"/>
</dbReference>
<comment type="domain">
    <text evidence="10">IleRS has two distinct active sites: one for aminoacylation and one for editing. The misactivated valine is translocated from the active site to the editing site, which sterically excludes the correctly activated isoleucine. The single editing site contains two valyl binding pockets, one specific for each substrate (Val-AMP or Val-tRNA(Ile)).</text>
</comment>
<feature type="binding site" evidence="10">
    <location>
        <position position="553"/>
    </location>
    <ligand>
        <name>L-isoleucyl-5'-AMP</name>
        <dbReference type="ChEBI" id="CHEBI:178002"/>
    </ligand>
</feature>
<dbReference type="Pfam" id="PF00133">
    <property type="entry name" value="tRNA-synt_1"/>
    <property type="match status" value="1"/>
</dbReference>
<dbReference type="CDD" id="cd07960">
    <property type="entry name" value="Anticodon_Ia_Ile_BEm"/>
    <property type="match status" value="1"/>
</dbReference>
<comment type="function">
    <text evidence="8 10">Catalyzes the attachment of isoleucine to tRNA(Ile). As IleRS can inadvertently accommodate and process structurally similar amino acids such as valine, to avoid such errors it has two additional distinct tRNA(Ile)-dependent editing activities. One activity is designated as 'pretransfer' editing and involves the hydrolysis of activated Val-AMP. The other activity is designated 'posttransfer' editing and involves deacylation of mischarged Val-tRNA(Ile).</text>
</comment>
<keyword evidence="5 10" id="KW-0067">ATP-binding</keyword>
<dbReference type="InterPro" id="IPR013155">
    <property type="entry name" value="M/V/L/I-tRNA-synth_anticd-bd"/>
</dbReference>
<comment type="catalytic activity">
    <reaction evidence="9 10">
        <text>tRNA(Ile) + L-isoleucine + ATP = L-isoleucyl-tRNA(Ile) + AMP + diphosphate</text>
        <dbReference type="Rhea" id="RHEA:11060"/>
        <dbReference type="Rhea" id="RHEA-COMP:9666"/>
        <dbReference type="Rhea" id="RHEA-COMP:9695"/>
        <dbReference type="ChEBI" id="CHEBI:30616"/>
        <dbReference type="ChEBI" id="CHEBI:33019"/>
        <dbReference type="ChEBI" id="CHEBI:58045"/>
        <dbReference type="ChEBI" id="CHEBI:78442"/>
        <dbReference type="ChEBI" id="CHEBI:78528"/>
        <dbReference type="ChEBI" id="CHEBI:456215"/>
        <dbReference type="EC" id="6.1.1.5"/>
    </reaction>
</comment>
<dbReference type="GO" id="GO:0004822">
    <property type="term" value="F:isoleucine-tRNA ligase activity"/>
    <property type="evidence" value="ECO:0007669"/>
    <property type="project" value="UniProtKB-UniRule"/>
</dbReference>
<feature type="binding site" evidence="10">
    <location>
        <position position="908"/>
    </location>
    <ligand>
        <name>Zn(2+)</name>
        <dbReference type="ChEBI" id="CHEBI:29105"/>
    </ligand>
</feature>
<evidence type="ECO:0000256" key="8">
    <source>
        <dbReference type="ARBA" id="ARBA00025217"/>
    </source>
</evidence>
<evidence type="ECO:0000259" key="13">
    <source>
        <dbReference type="Pfam" id="PF08264"/>
    </source>
</evidence>
<dbReference type="GO" id="GO:0006428">
    <property type="term" value="P:isoleucyl-tRNA aminoacylation"/>
    <property type="evidence" value="ECO:0007669"/>
    <property type="project" value="UniProtKB-UniRule"/>
</dbReference>
<comment type="subunit">
    <text evidence="10">Monomer.</text>
</comment>
<evidence type="ECO:0000256" key="5">
    <source>
        <dbReference type="ARBA" id="ARBA00022840"/>
    </source>
</evidence>
<feature type="short sequence motif" description="'KMSKS' region" evidence="10">
    <location>
        <begin position="594"/>
        <end position="598"/>
    </location>
</feature>
<dbReference type="PANTHER" id="PTHR42765:SF1">
    <property type="entry name" value="ISOLEUCINE--TRNA LIGASE, MITOCHONDRIAL"/>
    <property type="match status" value="1"/>
</dbReference>
<evidence type="ECO:0000313" key="14">
    <source>
        <dbReference type="EMBL" id="MDO0877357.1"/>
    </source>
</evidence>
<keyword evidence="10" id="KW-0862">Zinc</keyword>
<dbReference type="GO" id="GO:0000049">
    <property type="term" value="F:tRNA binding"/>
    <property type="evidence" value="ECO:0007669"/>
    <property type="project" value="InterPro"/>
</dbReference>
<dbReference type="GO" id="GO:0008270">
    <property type="term" value="F:zinc ion binding"/>
    <property type="evidence" value="ECO:0007669"/>
    <property type="project" value="UniProtKB-UniRule"/>
</dbReference>
<evidence type="ECO:0000259" key="11">
    <source>
        <dbReference type="Pfam" id="PF00133"/>
    </source>
</evidence>
<dbReference type="Pfam" id="PF08264">
    <property type="entry name" value="Anticodon_1"/>
    <property type="match status" value="1"/>
</dbReference>
<feature type="domain" description="Methionyl/Valyl/Leucyl/Isoleucyl-tRNA synthetase anticodon-binding" evidence="13">
    <location>
        <begin position="676"/>
        <end position="830"/>
    </location>
</feature>
<evidence type="ECO:0000313" key="15">
    <source>
        <dbReference type="Proteomes" id="UP001176117"/>
    </source>
</evidence>
<evidence type="ECO:0000259" key="12">
    <source>
        <dbReference type="Pfam" id="PF06827"/>
    </source>
</evidence>
<keyword evidence="2 10" id="KW-0963">Cytoplasm</keyword>
<dbReference type="RefSeq" id="WP_009373554.1">
    <property type="nucleotide sequence ID" value="NZ_ANMT01000002.1"/>
</dbReference>
<comment type="subcellular location">
    <subcellularLocation>
        <location evidence="10">Cytoplasm</location>
    </subcellularLocation>
</comment>
<dbReference type="FunFam" id="3.40.50.620:FF:000152">
    <property type="entry name" value="Isoleucine--tRNA ligase"/>
    <property type="match status" value="1"/>
</dbReference>
<feature type="binding site" evidence="10">
    <location>
        <position position="597"/>
    </location>
    <ligand>
        <name>ATP</name>
        <dbReference type="ChEBI" id="CHEBI:30616"/>
    </ligand>
</feature>
<evidence type="ECO:0000256" key="7">
    <source>
        <dbReference type="ARBA" id="ARBA00023146"/>
    </source>
</evidence>
<dbReference type="InterPro" id="IPR023585">
    <property type="entry name" value="Ile-tRNA-ligase_type1"/>
</dbReference>
<dbReference type="FunFam" id="3.90.740.10:FF:000006">
    <property type="entry name" value="Isoleucine--tRNA ligase"/>
    <property type="match status" value="1"/>
</dbReference>
<comment type="caution">
    <text evidence="14">The sequence shown here is derived from an EMBL/GenBank/DDBJ whole genome shotgun (WGS) entry which is preliminary data.</text>
</comment>
<evidence type="ECO:0000256" key="3">
    <source>
        <dbReference type="ARBA" id="ARBA00022598"/>
    </source>
</evidence>
<reference evidence="14" key="1">
    <citation type="submission" date="2022-05" db="EMBL/GenBank/DDBJ databases">
        <title>Genome-based reclassification of Anoxybacillus salavatliensis Cihan et al. as a later heterotypic synonym of Anoxybacillus gonensis Belduz et al. 2003.</title>
        <authorList>
            <person name="Inan Bektas K."/>
            <person name="Guler H.I."/>
            <person name="Belduz A.O."/>
            <person name="Canakci S."/>
        </authorList>
    </citation>
    <scope>NUCLEOTIDE SEQUENCE</scope>
    <source>
        <strain evidence="14">NCIMB 13933</strain>
    </source>
</reference>
<keyword evidence="7 10" id="KW-0030">Aminoacyl-tRNA synthetase</keyword>
<accession>A0AAW7TGL9</accession>
<dbReference type="EMBL" id="JAMOGB010000004">
    <property type="protein sequence ID" value="MDO0877357.1"/>
    <property type="molecule type" value="Genomic_DNA"/>
</dbReference>
<dbReference type="SUPFAM" id="SSF52374">
    <property type="entry name" value="Nucleotidylyl transferase"/>
    <property type="match status" value="1"/>
</dbReference>
<sequence>MDYKDTLLMPKTDFPMRGNLPQREPEIQAKWEEMDIYRKVQERTKDRPLFVLHDGPPYANGDIHMGHALNKILKDFIVRYKSMSGYCAPYVPGWDTHGLPIETALTKNKGVNRKEMSVAEFRKLCEQYAYEQIDRQREQFKRLGVRGDWDNPYITLTPEYEAQQIKVFGEMAKKGLIYKGLKPVYWSPSSESALAEAEIEYKDKRSPSIYVAFPVKDGKGVLNGDEHIVIWTTTPWTIPANLGIAVHPELQYSVVEADGRKYVVASELLSSVQKEIGWEHVTVLKTVKGSELEYVVAKHPFYDRDSLVICGEHVTTDAGTGCVHTAPGHGEDDFIVGQKYGLGVLCPVDERGYMTEEAPGFAGMFYDDANKAITEKLQEVGALLKLSFITHSYPHDWRTKQPTIFRATAQWFASIDKIREQLLQAVEETKWVPAWGEIRIHNMIRDRGDWCISRQRAWGVPIPVFYAENGEPIITDETIEHVSNLFRQYGSNVWFEREAKDLLPEGFTHPGSPNGRFTKETDIMDVWFDSGSSHQAVLEERADLQRPADLYLEGSDQYRGWFNSSLSTAVAVTGKAPYKGVLSHGFVLDGEGRKMSKSLGNVVVPAKVMEQLGADILRLWVASVDYQADVRISDNILKQVAEVYRKIRNTFRFMLGNLFDFNPAERVAINELREVDRYMLIKLNRLIEKVKQAYETYEFATIYHEVNNFCTVDLSAFYFDFSKDVLYIEAANSHERRSIQTVLYETLVALTKLVAPILPHTADEVWSYIPHVKEESVQLVDMPEAVRMDDEDRIVKKWDAFMELRDEVLKALEVARNEKLIGKSLTAHVILYPTDETKALIDSIEEDMKQLLIVSAFSIGGTFADAPSEAQTFTKTAIVVKQAEGKTCARCWVVTPTVGEDANHPELCPRCAAIVKQ</sequence>
<keyword evidence="6 10" id="KW-0648">Protein biosynthesis</keyword>